<evidence type="ECO:0000313" key="3">
    <source>
        <dbReference type="Proteomes" id="UP000509626"/>
    </source>
</evidence>
<dbReference type="RefSeq" id="WP_179269685.1">
    <property type="nucleotide sequence ID" value="NZ_CP058579.1"/>
</dbReference>
<reference evidence="2 3" key="1">
    <citation type="submission" date="2020-06" db="EMBL/GenBank/DDBJ databases">
        <title>NJ-3-1, isolated from saline soil.</title>
        <authorList>
            <person name="Cui H.L."/>
            <person name="Shi X."/>
        </authorList>
    </citation>
    <scope>NUCLEOTIDE SEQUENCE [LARGE SCALE GENOMIC DNA]</scope>
    <source>
        <strain evidence="2 3">NJ-3-1</strain>
    </source>
</reference>
<dbReference type="EMBL" id="CP058579">
    <property type="protein sequence ID" value="QLG63100.1"/>
    <property type="molecule type" value="Genomic_DNA"/>
</dbReference>
<evidence type="ECO:0000256" key="1">
    <source>
        <dbReference type="SAM" id="MobiDB-lite"/>
    </source>
</evidence>
<accession>A0A7D5QD88</accession>
<dbReference type="KEGG" id="halu:HUG12_15720"/>
<evidence type="ECO:0000313" key="2">
    <source>
        <dbReference type="EMBL" id="QLG63100.1"/>
    </source>
</evidence>
<dbReference type="GeneID" id="56038937"/>
<keyword evidence="3" id="KW-1185">Reference proteome</keyword>
<dbReference type="OrthoDB" id="169108at2157"/>
<dbReference type="Proteomes" id="UP000509626">
    <property type="component" value="Chromosome"/>
</dbReference>
<organism evidence="2 3">
    <name type="scientific">Halorarum salinum</name>
    <dbReference type="NCBI Taxonomy" id="2743089"/>
    <lineage>
        <taxon>Archaea</taxon>
        <taxon>Methanobacteriati</taxon>
        <taxon>Methanobacteriota</taxon>
        <taxon>Stenosarchaea group</taxon>
        <taxon>Halobacteria</taxon>
        <taxon>Halobacteriales</taxon>
        <taxon>Haloferacaceae</taxon>
        <taxon>Halorarum</taxon>
    </lineage>
</organism>
<protein>
    <submittedName>
        <fullName evidence="2">Uncharacterized protein</fullName>
    </submittedName>
</protein>
<feature type="region of interest" description="Disordered" evidence="1">
    <location>
        <begin position="21"/>
        <end position="64"/>
    </location>
</feature>
<proteinExistence type="predicted"/>
<dbReference type="AlphaFoldDB" id="A0A7D5QD88"/>
<name>A0A7D5QD88_9EURY</name>
<sequence>MKRSYSGPALDATYQHISERPAAVGRDGETVYAIPEPEGQERTENVPMPEPEPDGPASDRAGQTTISDWGGWRGVTCPACERENVALIGGLCGHCKTTVASAITDALEDVEFASEVVDVFKHRDGYYHLRLKEGEDA</sequence>
<gene>
    <name evidence="2" type="ORF">HUG12_15720</name>
</gene>